<feature type="domain" description="Copper amine oxidase N3-terminal" evidence="12">
    <location>
        <begin position="384"/>
        <end position="477"/>
    </location>
</feature>
<dbReference type="Pfam" id="PF00954">
    <property type="entry name" value="S_locus_glycop"/>
    <property type="match status" value="1"/>
</dbReference>
<evidence type="ECO:0000259" key="12">
    <source>
        <dbReference type="Pfam" id="PF02728"/>
    </source>
</evidence>
<dbReference type="InterPro" id="IPR016182">
    <property type="entry name" value="Cu_amine_oxidase_N-reg"/>
</dbReference>
<feature type="domain" description="Copper amine oxidase catalytic" evidence="11">
    <location>
        <begin position="566"/>
        <end position="816"/>
    </location>
</feature>
<evidence type="ECO:0000256" key="7">
    <source>
        <dbReference type="ARBA" id="ARBA00023157"/>
    </source>
</evidence>
<reference evidence="14" key="1">
    <citation type="submission" date="2023-12" db="EMBL/GenBank/DDBJ databases">
        <title>Genome assembly of Anisodus tanguticus.</title>
        <authorList>
            <person name="Wang Y.-J."/>
        </authorList>
    </citation>
    <scope>NUCLEOTIDE SEQUENCE</scope>
    <source>
        <strain evidence="14">KB-2021</strain>
        <tissue evidence="14">Leaf</tissue>
    </source>
</reference>
<dbReference type="Gene3D" id="3.30.200.20">
    <property type="entry name" value="Phosphorylase Kinase, domain 1"/>
    <property type="match status" value="1"/>
</dbReference>
<evidence type="ECO:0000313" key="15">
    <source>
        <dbReference type="Proteomes" id="UP001291623"/>
    </source>
</evidence>
<keyword evidence="3" id="KW-0732">Signal</keyword>
<dbReference type="GO" id="GO:0004672">
    <property type="term" value="F:protein kinase activity"/>
    <property type="evidence" value="ECO:0007669"/>
    <property type="project" value="InterPro"/>
</dbReference>
<evidence type="ECO:0000256" key="3">
    <source>
        <dbReference type="ARBA" id="ARBA00022729"/>
    </source>
</evidence>
<keyword evidence="4 8" id="KW-0801">TPQ</keyword>
<keyword evidence="7" id="KW-1015">Disulfide bond</keyword>
<feature type="domain" description="S-locus glycoprotein" evidence="10">
    <location>
        <begin position="11"/>
        <end position="79"/>
    </location>
</feature>
<organism evidence="14 15">
    <name type="scientific">Anisodus tanguticus</name>
    <dbReference type="NCBI Taxonomy" id="243964"/>
    <lineage>
        <taxon>Eukaryota</taxon>
        <taxon>Viridiplantae</taxon>
        <taxon>Streptophyta</taxon>
        <taxon>Embryophyta</taxon>
        <taxon>Tracheophyta</taxon>
        <taxon>Spermatophyta</taxon>
        <taxon>Magnoliopsida</taxon>
        <taxon>eudicotyledons</taxon>
        <taxon>Gunneridae</taxon>
        <taxon>Pentapetalae</taxon>
        <taxon>asterids</taxon>
        <taxon>lamiids</taxon>
        <taxon>Solanales</taxon>
        <taxon>Solanaceae</taxon>
        <taxon>Solanoideae</taxon>
        <taxon>Hyoscyameae</taxon>
        <taxon>Anisodus</taxon>
    </lineage>
</organism>
<keyword evidence="6 9" id="KW-0186">Copper</keyword>
<dbReference type="AlphaFoldDB" id="A0AAE1RQY7"/>
<keyword evidence="15" id="KW-1185">Reference proteome</keyword>
<name>A0AAE1RQY7_9SOLA</name>
<dbReference type="PANTHER" id="PTHR10638:SF40">
    <property type="entry name" value="PRIMARY AMINE OXIDASE 1"/>
    <property type="match status" value="1"/>
</dbReference>
<evidence type="ECO:0000259" key="10">
    <source>
        <dbReference type="Pfam" id="PF00954"/>
    </source>
</evidence>
<dbReference type="SUPFAM" id="SSF54416">
    <property type="entry name" value="Amine oxidase N-terminal region"/>
    <property type="match status" value="2"/>
</dbReference>
<dbReference type="EMBL" id="JAVYJV010000013">
    <property type="protein sequence ID" value="KAK4355609.1"/>
    <property type="molecule type" value="Genomic_DNA"/>
</dbReference>
<dbReference type="InterPro" id="IPR011009">
    <property type="entry name" value="Kinase-like_dom_sf"/>
</dbReference>
<comment type="similarity">
    <text evidence="1 9">Belongs to the copper/topaquinone oxidase family.</text>
</comment>
<dbReference type="GO" id="GO:0009308">
    <property type="term" value="P:amine metabolic process"/>
    <property type="evidence" value="ECO:0007669"/>
    <property type="project" value="UniProtKB-UniRule"/>
</dbReference>
<accession>A0AAE1RQY7</accession>
<dbReference type="GO" id="GO:0005507">
    <property type="term" value="F:copper ion binding"/>
    <property type="evidence" value="ECO:0007669"/>
    <property type="project" value="InterPro"/>
</dbReference>
<evidence type="ECO:0000256" key="1">
    <source>
        <dbReference type="ARBA" id="ARBA00007983"/>
    </source>
</evidence>
<proteinExistence type="inferred from homology"/>
<dbReference type="InterPro" id="IPR001245">
    <property type="entry name" value="Ser-Thr/Tyr_kinase_cat_dom"/>
</dbReference>
<keyword evidence="2 9" id="KW-0479">Metal-binding</keyword>
<dbReference type="SUPFAM" id="SSF49998">
    <property type="entry name" value="Amine oxidase catalytic domain"/>
    <property type="match status" value="1"/>
</dbReference>
<dbReference type="Pfam" id="PF07714">
    <property type="entry name" value="PK_Tyr_Ser-Thr"/>
    <property type="match status" value="1"/>
</dbReference>
<dbReference type="PANTHER" id="PTHR10638">
    <property type="entry name" value="COPPER AMINE OXIDASE"/>
    <property type="match status" value="1"/>
</dbReference>
<evidence type="ECO:0000313" key="14">
    <source>
        <dbReference type="EMBL" id="KAK4355609.1"/>
    </source>
</evidence>
<gene>
    <name evidence="14" type="ORF">RND71_024580</name>
</gene>
<dbReference type="InterPro" id="IPR015802">
    <property type="entry name" value="Cu_amine_oxidase_N3"/>
</dbReference>
<comment type="cofactor">
    <cofactor evidence="9">
        <name>Cu cation</name>
        <dbReference type="ChEBI" id="CHEBI:23378"/>
    </cofactor>
    <text evidence="9">Contains 1 topaquinone per subunit.</text>
</comment>
<evidence type="ECO:0000259" key="11">
    <source>
        <dbReference type="Pfam" id="PF01179"/>
    </source>
</evidence>
<evidence type="ECO:0000256" key="6">
    <source>
        <dbReference type="ARBA" id="ARBA00023008"/>
    </source>
</evidence>
<dbReference type="InterPro" id="IPR000269">
    <property type="entry name" value="Cu_amine_oxidase"/>
</dbReference>
<dbReference type="SUPFAM" id="SSF56112">
    <property type="entry name" value="Protein kinase-like (PK-like)"/>
    <property type="match status" value="1"/>
</dbReference>
<feature type="modified residue" description="2',4',5'-topaquinone" evidence="8">
    <location>
        <position position="640"/>
    </location>
</feature>
<keyword evidence="5 9" id="KW-0560">Oxidoreductase</keyword>
<dbReference type="InterPro" id="IPR015798">
    <property type="entry name" value="Cu_amine_oxidase_C"/>
</dbReference>
<dbReference type="Gene3D" id="2.70.98.20">
    <property type="entry name" value="Copper amine oxidase, catalytic domain"/>
    <property type="match status" value="2"/>
</dbReference>
<dbReference type="GO" id="GO:0008131">
    <property type="term" value="F:primary methylamine oxidase activity"/>
    <property type="evidence" value="ECO:0007669"/>
    <property type="project" value="InterPro"/>
</dbReference>
<dbReference type="Proteomes" id="UP001291623">
    <property type="component" value="Unassembled WGS sequence"/>
</dbReference>
<comment type="caution">
    <text evidence="14">The sequence shown here is derived from an EMBL/GenBank/DDBJ whole genome shotgun (WGS) entry which is preliminary data.</text>
</comment>
<evidence type="ECO:0000259" key="13">
    <source>
        <dbReference type="Pfam" id="PF07714"/>
    </source>
</evidence>
<dbReference type="EC" id="1.4.3.-" evidence="9"/>
<evidence type="ECO:0000256" key="5">
    <source>
        <dbReference type="ARBA" id="ARBA00023002"/>
    </source>
</evidence>
<evidence type="ECO:0000256" key="9">
    <source>
        <dbReference type="RuleBase" id="RU000672"/>
    </source>
</evidence>
<dbReference type="InterPro" id="IPR000858">
    <property type="entry name" value="S_locus_glycoprot_dom"/>
</dbReference>
<protein>
    <recommendedName>
        <fullName evidence="9">Amine oxidase</fullName>
        <ecNumber evidence="9">1.4.3.-</ecNumber>
    </recommendedName>
</protein>
<dbReference type="Pfam" id="PF01179">
    <property type="entry name" value="Cu_amine_oxid"/>
    <property type="match status" value="1"/>
</dbReference>
<evidence type="ECO:0000256" key="2">
    <source>
        <dbReference type="ARBA" id="ARBA00022723"/>
    </source>
</evidence>
<dbReference type="InterPro" id="IPR036460">
    <property type="entry name" value="Cu_amine_oxidase_C_sf"/>
</dbReference>
<sequence length="864" mass="97916">MTAKLPASVQDHYHIAMITDKGDFQQLFRNKVNASGWDVASQAITQPCIVNNICGVYGFCQSPNNKEINCSCLPGYSPRDHYNLSRGCYPSVVKDFCDTNSSHSDVYVQRISNADFPNRDYAELERVFQVDEEICRQQVLNDCLCEAVVLIGLTCFKKRMPIQNARSFIPDTNNMVAFLKVSNCTASENKKPLYLQVCSASSYEWFQEIRPKGASGAVYSGILKLEDEELEVSVKQLGNDIEQANDKDFLAEVRVIGLTHHKNLVVLSSTCTIKNYIAKIADFGLAKLLMKDQTRTSMNFRGTKGYMIEKNMILINQVCSDTMIQSHPLDPLNPAEINQSRDIIQSSHLAKVVVRTNGETREVVLDLVSSSIISEKLYTGHGFPSFTRDEIIQSVVLTITNPEFQESIMRGLNISEVSYIPLSVGWFGELKTARVLSVTCFYRGGTRDFWARHIEGIITYVNVELTKVIMYVNRYRVPLPKTEGTDFHSSSQDQPLASCLILAGLPYKVMRSNGLIGVFMLDLTLEQGRLYLQLPYLTLQDRRVLYRGHISETYVPYTDPTYECIVPLLDCPSNALYMDGYLADAEGHVVQVPRAICIFERYAGDAAWRHIEIGVPGTLSTKGEQEVTLVDRMVATVDNYDYRIDWEFKQSGSIKVGASLHGIVNMKTAKYKDNDDIKEDVYGTLVAENTVAVNHDHFITCYLDIDVDGRDNSFLKTKLKTTRVKDPKISPRKSYWTVVKKNIKTEAEAKTQLGLEPSDFLFINPNKKTKIGNDVAYRLIPSRASTSLLSDDDYPQIRAAYTKYQLWVTPYNKNRMIENKDIVLWYTLGFHHVPCQEDVPIMPSVYDSFELRPANFFKRNPLLK</sequence>
<feature type="domain" description="Serine-threonine/tyrosine-protein kinase catalytic" evidence="13">
    <location>
        <begin position="212"/>
        <end position="273"/>
    </location>
</feature>
<evidence type="ECO:0000256" key="8">
    <source>
        <dbReference type="PIRSR" id="PIRSR600269-51"/>
    </source>
</evidence>
<dbReference type="PROSITE" id="PS01165">
    <property type="entry name" value="COPPER_AMINE_OXID_2"/>
    <property type="match status" value="1"/>
</dbReference>
<evidence type="ECO:0000256" key="4">
    <source>
        <dbReference type="ARBA" id="ARBA00022772"/>
    </source>
</evidence>
<dbReference type="GO" id="GO:0048038">
    <property type="term" value="F:quinone binding"/>
    <property type="evidence" value="ECO:0007669"/>
    <property type="project" value="InterPro"/>
</dbReference>
<dbReference type="GO" id="GO:0048544">
    <property type="term" value="P:recognition of pollen"/>
    <property type="evidence" value="ECO:0007669"/>
    <property type="project" value="InterPro"/>
</dbReference>
<dbReference type="Pfam" id="PF02728">
    <property type="entry name" value="Cu_amine_oxidN3"/>
    <property type="match status" value="1"/>
</dbReference>
<dbReference type="Gene3D" id="3.10.450.40">
    <property type="match status" value="1"/>
</dbReference>
<dbReference type="InterPro" id="IPR049947">
    <property type="entry name" value="Cu_Am_Ox_Cu-bd"/>
</dbReference>
<comment type="PTM">
    <text evidence="8 9">Topaquinone (TPQ) is generated by copper-dependent autoxidation of a specific tyrosyl residue.</text>
</comment>